<feature type="domain" description="Glycosyl transferase family 1" evidence="1">
    <location>
        <begin position="176"/>
        <end position="314"/>
    </location>
</feature>
<evidence type="ECO:0008006" key="5">
    <source>
        <dbReference type="Google" id="ProtNLM"/>
    </source>
</evidence>
<dbReference type="Pfam" id="PF13439">
    <property type="entry name" value="Glyco_transf_4"/>
    <property type="match status" value="1"/>
</dbReference>
<dbReference type="Proteomes" id="UP000179209">
    <property type="component" value="Unassembled WGS sequence"/>
</dbReference>
<dbReference type="GO" id="GO:0016757">
    <property type="term" value="F:glycosyltransferase activity"/>
    <property type="evidence" value="ECO:0007669"/>
    <property type="project" value="InterPro"/>
</dbReference>
<evidence type="ECO:0000259" key="1">
    <source>
        <dbReference type="Pfam" id="PF00534"/>
    </source>
</evidence>
<name>A0A1F6B6E3_9BACT</name>
<comment type="caution">
    <text evidence="3">The sequence shown here is derived from an EMBL/GenBank/DDBJ whole genome shotgun (WGS) entry which is preliminary data.</text>
</comment>
<dbReference type="CDD" id="cd03802">
    <property type="entry name" value="GT4_AviGT4-like"/>
    <property type="match status" value="1"/>
</dbReference>
<dbReference type="SUPFAM" id="SSF53756">
    <property type="entry name" value="UDP-Glycosyltransferase/glycogen phosphorylase"/>
    <property type="match status" value="1"/>
</dbReference>
<evidence type="ECO:0000313" key="4">
    <source>
        <dbReference type="Proteomes" id="UP000179209"/>
    </source>
</evidence>
<feature type="domain" description="Glycosyltransferase subfamily 4-like N-terminal" evidence="2">
    <location>
        <begin position="18"/>
        <end position="166"/>
    </location>
</feature>
<dbReference type="InterPro" id="IPR028098">
    <property type="entry name" value="Glyco_trans_4-like_N"/>
</dbReference>
<reference evidence="3 4" key="1">
    <citation type="journal article" date="2016" name="Nat. Commun.">
        <title>Thousands of microbial genomes shed light on interconnected biogeochemical processes in an aquifer system.</title>
        <authorList>
            <person name="Anantharaman K."/>
            <person name="Brown C.T."/>
            <person name="Hug L.A."/>
            <person name="Sharon I."/>
            <person name="Castelle C.J."/>
            <person name="Probst A.J."/>
            <person name="Thomas B.C."/>
            <person name="Singh A."/>
            <person name="Wilkins M.J."/>
            <person name="Karaoz U."/>
            <person name="Brodie E.L."/>
            <person name="Williams K.H."/>
            <person name="Hubbard S.S."/>
            <person name="Banfield J.F."/>
        </authorList>
    </citation>
    <scope>NUCLEOTIDE SEQUENCE [LARGE SCALE GENOMIC DNA]</scope>
</reference>
<accession>A0A1F6B6E3</accession>
<dbReference type="Pfam" id="PF00534">
    <property type="entry name" value="Glycos_transf_1"/>
    <property type="match status" value="1"/>
</dbReference>
<evidence type="ECO:0000313" key="3">
    <source>
        <dbReference type="EMBL" id="OGG32312.1"/>
    </source>
</evidence>
<dbReference type="Gene3D" id="3.40.50.2000">
    <property type="entry name" value="Glycogen Phosphorylase B"/>
    <property type="match status" value="2"/>
</dbReference>
<protein>
    <recommendedName>
        <fullName evidence="5">Glycosyl transferase</fullName>
    </recommendedName>
</protein>
<dbReference type="InterPro" id="IPR001296">
    <property type="entry name" value="Glyco_trans_1"/>
</dbReference>
<evidence type="ECO:0000259" key="2">
    <source>
        <dbReference type="Pfam" id="PF13439"/>
    </source>
</evidence>
<dbReference type="PANTHER" id="PTHR12526:SF595">
    <property type="entry name" value="BLL5217 PROTEIN"/>
    <property type="match status" value="1"/>
</dbReference>
<dbReference type="PANTHER" id="PTHR12526">
    <property type="entry name" value="GLYCOSYLTRANSFERASE"/>
    <property type="match status" value="1"/>
</dbReference>
<proteinExistence type="predicted"/>
<gene>
    <name evidence="3" type="ORF">A3I51_05240</name>
</gene>
<dbReference type="EMBL" id="MFKA01000018">
    <property type="protein sequence ID" value="OGG32312.1"/>
    <property type="molecule type" value="Genomic_DNA"/>
</dbReference>
<organism evidence="3 4">
    <name type="scientific">Candidatus Gottesmanbacteria bacterium RIFCSPLOWO2_02_FULL_38_8</name>
    <dbReference type="NCBI Taxonomy" id="1798397"/>
    <lineage>
        <taxon>Bacteria</taxon>
        <taxon>Candidatus Gottesmaniibacteriota</taxon>
    </lineage>
</organism>
<dbReference type="AlphaFoldDB" id="A0A1F6B6E3"/>
<sequence>MRIALLAPPYLSVPPKAYGGTEKIVSLLADGLVDRGHDVTLFATGDSQTRAKLVSIFPEELGNSGLIKGSSLMPMLHFRECFRRADEFDLIHNHAQYLPMFLAEYVKTPVVHTMHGSFYPGEVPEEKRRILGTFKKQYFISISDNQRGGMRELNYAGTVYNGLDVSEYTYVEKPRGDFLLWVGRITEKKGPGAAIEVAARVNKQLVIAAAIDPVDMPYFEREVKPKIDGKRVNFVGELTQATLDDLYGNAYCTLFPISWHEPFGLVMIESMVCGTPVVAYNIGSVAEVIEDGKTGFVVDPKVGIEGLVHGVREIGRIQRGDCRASVVAKFSKEKMVIDYEFVYKKILSEKSVSFSDRPDAKSKDRP</sequence>